<evidence type="ECO:0000313" key="3">
    <source>
        <dbReference type="Proteomes" id="UP000005408"/>
    </source>
</evidence>
<feature type="compositionally biased region" description="Polar residues" evidence="1">
    <location>
        <begin position="143"/>
        <end position="153"/>
    </location>
</feature>
<protein>
    <submittedName>
        <fullName evidence="2">Uncharacterized protein</fullName>
    </submittedName>
</protein>
<dbReference type="EnsemblMetazoa" id="G12396.7">
    <property type="protein sequence ID" value="G12396.7:cds"/>
    <property type="gene ID" value="G12396"/>
</dbReference>
<name>A0A8W8I3G5_MAGGI</name>
<accession>A0A8W8I3G5</accession>
<dbReference type="OrthoDB" id="6096602at2759"/>
<dbReference type="OMA" id="TSCESHA"/>
<keyword evidence="3" id="KW-1185">Reference proteome</keyword>
<dbReference type="EnsemblMetazoa" id="G12396.5">
    <property type="protein sequence ID" value="G12396.5:cds"/>
    <property type="gene ID" value="G12396"/>
</dbReference>
<dbReference type="EnsemblMetazoa" id="G12396.6">
    <property type="protein sequence ID" value="G12396.6:cds"/>
    <property type="gene ID" value="G12396"/>
</dbReference>
<dbReference type="EnsemblMetazoa" id="G12396.3">
    <property type="protein sequence ID" value="G12396.3:cds"/>
    <property type="gene ID" value="G12396"/>
</dbReference>
<dbReference type="AlphaFoldDB" id="A0A8W8I3G5"/>
<evidence type="ECO:0000313" key="2">
    <source>
        <dbReference type="EnsemblMetazoa" id="G12396.1:cds"/>
    </source>
</evidence>
<reference evidence="2" key="1">
    <citation type="submission" date="2022-08" db="UniProtKB">
        <authorList>
            <consortium name="EnsemblMetazoa"/>
        </authorList>
    </citation>
    <scope>IDENTIFICATION</scope>
    <source>
        <strain evidence="2">05x7-T-G4-1.051#20</strain>
    </source>
</reference>
<proteinExistence type="predicted"/>
<sequence>MGNNGSKKRNKTFEKFETEGEEVNILERLQDAEEKGIDSYDKLMAWLLQMASNDETSDAARSTHIDEIKKCCAQAKEKRDAWRQHSASCDSYTSVETSQLSRSGKSEDFLDIKSRLHVPLSSRETTFSDEDDTSSSDGKNRLTVPSASRQTTFSDEEEHGALIYERKHPRPLLAALSNRHSQTTCTDDVELIDRDCDVEDASEHTFLVPSKQSSKFLDPRDALKRRRTNFRMSGGNPIFSASVGQLPDDNIPLTSGLTQKSASIAVMRQSKFERDQIQDTSVHEHYVKVLDDKLLDRNIHDILLSVEVLFHEK</sequence>
<organism evidence="2 3">
    <name type="scientific">Magallana gigas</name>
    <name type="common">Pacific oyster</name>
    <name type="synonym">Crassostrea gigas</name>
    <dbReference type="NCBI Taxonomy" id="29159"/>
    <lineage>
        <taxon>Eukaryota</taxon>
        <taxon>Metazoa</taxon>
        <taxon>Spiralia</taxon>
        <taxon>Lophotrochozoa</taxon>
        <taxon>Mollusca</taxon>
        <taxon>Bivalvia</taxon>
        <taxon>Autobranchia</taxon>
        <taxon>Pteriomorphia</taxon>
        <taxon>Ostreida</taxon>
        <taxon>Ostreoidea</taxon>
        <taxon>Ostreidae</taxon>
        <taxon>Magallana</taxon>
    </lineage>
</organism>
<feature type="region of interest" description="Disordered" evidence="1">
    <location>
        <begin position="122"/>
        <end position="156"/>
    </location>
</feature>
<dbReference type="EnsemblMetazoa" id="G12396.4">
    <property type="protein sequence ID" value="G12396.4:cds"/>
    <property type="gene ID" value="G12396"/>
</dbReference>
<dbReference type="EnsemblMetazoa" id="G12396.1">
    <property type="protein sequence ID" value="G12396.1:cds"/>
    <property type="gene ID" value="G12396"/>
</dbReference>
<evidence type="ECO:0000256" key="1">
    <source>
        <dbReference type="SAM" id="MobiDB-lite"/>
    </source>
</evidence>
<dbReference type="Proteomes" id="UP000005408">
    <property type="component" value="Unassembled WGS sequence"/>
</dbReference>
<dbReference type="EnsemblMetazoa" id="G12396.2">
    <property type="protein sequence ID" value="G12396.2:cds"/>
    <property type="gene ID" value="G12396"/>
</dbReference>